<reference evidence="2" key="1">
    <citation type="journal article" date="2019" name="Int. J. Syst. Evol. Microbiol.">
        <title>The Global Catalogue of Microorganisms (GCM) 10K type strain sequencing project: providing services to taxonomists for standard genome sequencing and annotation.</title>
        <authorList>
            <consortium name="The Broad Institute Genomics Platform"/>
            <consortium name="The Broad Institute Genome Sequencing Center for Infectious Disease"/>
            <person name="Wu L."/>
            <person name="Ma J."/>
        </authorList>
    </citation>
    <scope>NUCLEOTIDE SEQUENCE [LARGE SCALE GENOMIC DNA]</scope>
    <source>
        <strain evidence="2">JCM 16908</strain>
    </source>
</reference>
<evidence type="ECO:0000313" key="1">
    <source>
        <dbReference type="EMBL" id="GAA3821617.1"/>
    </source>
</evidence>
<accession>A0ABP7IM46</accession>
<dbReference type="Proteomes" id="UP001500888">
    <property type="component" value="Unassembled WGS sequence"/>
</dbReference>
<sequence length="247" mass="26288">MAVTYSWPERALLAECDPSGGSVLAGHLSGRMPPAPGLLELGLALAHNTDPEVVWQHLVRVDPSVRWRLLPGLQDPRQAAQLDGVWPAIAEALVTAMGDQADVLLDLGRIGDRETPYALLGAVDLLCMVVRPTLRQVDAARHRLEALGYGPGGQGALPVALCVVGEGPYKYWEVSEALDGLPVVGRLPADAQAAAYFSDGIVPRRWTRVTTFLQAATGLVVALRRMAEPAQAARRPASAGSGRRSGR</sequence>
<protein>
    <submittedName>
        <fullName evidence="1">Uncharacterized protein</fullName>
    </submittedName>
</protein>
<evidence type="ECO:0000313" key="2">
    <source>
        <dbReference type="Proteomes" id="UP001500888"/>
    </source>
</evidence>
<name>A0ABP7IM46_9ACTN</name>
<proteinExistence type="predicted"/>
<dbReference type="EMBL" id="BAAAZR010000017">
    <property type="protein sequence ID" value="GAA3821617.1"/>
    <property type="molecule type" value="Genomic_DNA"/>
</dbReference>
<keyword evidence="2" id="KW-1185">Reference proteome</keyword>
<dbReference type="Gene3D" id="3.40.50.300">
    <property type="entry name" value="P-loop containing nucleotide triphosphate hydrolases"/>
    <property type="match status" value="1"/>
</dbReference>
<organism evidence="1 2">
    <name type="scientific">Sphaerisporangium flaviroseum</name>
    <dbReference type="NCBI Taxonomy" id="509199"/>
    <lineage>
        <taxon>Bacteria</taxon>
        <taxon>Bacillati</taxon>
        <taxon>Actinomycetota</taxon>
        <taxon>Actinomycetes</taxon>
        <taxon>Streptosporangiales</taxon>
        <taxon>Streptosporangiaceae</taxon>
        <taxon>Sphaerisporangium</taxon>
    </lineage>
</organism>
<comment type="caution">
    <text evidence="1">The sequence shown here is derived from an EMBL/GenBank/DDBJ whole genome shotgun (WGS) entry which is preliminary data.</text>
</comment>
<gene>
    <name evidence="1" type="ORF">GCM10022226_47360</name>
</gene>
<dbReference type="InterPro" id="IPR027417">
    <property type="entry name" value="P-loop_NTPase"/>
</dbReference>